<accession>A0A3S5A4U9</accession>
<dbReference type="EMBL" id="CAAALY010000800">
    <property type="protein sequence ID" value="VEL07002.1"/>
    <property type="molecule type" value="Genomic_DNA"/>
</dbReference>
<evidence type="ECO:0000313" key="2">
    <source>
        <dbReference type="EMBL" id="VEL07002.1"/>
    </source>
</evidence>
<gene>
    <name evidence="2" type="ORF">PXEA_LOCUS442</name>
</gene>
<proteinExistence type="predicted"/>
<comment type="caution">
    <text evidence="2">The sequence shown here is derived from an EMBL/GenBank/DDBJ whole genome shotgun (WGS) entry which is preliminary data.</text>
</comment>
<protein>
    <submittedName>
        <fullName evidence="2">Uncharacterized protein</fullName>
    </submittedName>
</protein>
<evidence type="ECO:0000313" key="3">
    <source>
        <dbReference type="Proteomes" id="UP000784294"/>
    </source>
</evidence>
<dbReference type="Proteomes" id="UP000784294">
    <property type="component" value="Unassembled WGS sequence"/>
</dbReference>
<feature type="region of interest" description="Disordered" evidence="1">
    <location>
        <begin position="66"/>
        <end position="87"/>
    </location>
</feature>
<keyword evidence="3" id="KW-1185">Reference proteome</keyword>
<feature type="region of interest" description="Disordered" evidence="1">
    <location>
        <begin position="1"/>
        <end position="21"/>
    </location>
</feature>
<name>A0A3S5A4U9_9PLAT</name>
<reference evidence="2" key="1">
    <citation type="submission" date="2018-11" db="EMBL/GenBank/DDBJ databases">
        <authorList>
            <consortium name="Pathogen Informatics"/>
        </authorList>
    </citation>
    <scope>NUCLEOTIDE SEQUENCE</scope>
</reference>
<evidence type="ECO:0000256" key="1">
    <source>
        <dbReference type="SAM" id="MobiDB-lite"/>
    </source>
</evidence>
<organism evidence="2 3">
    <name type="scientific">Protopolystoma xenopodis</name>
    <dbReference type="NCBI Taxonomy" id="117903"/>
    <lineage>
        <taxon>Eukaryota</taxon>
        <taxon>Metazoa</taxon>
        <taxon>Spiralia</taxon>
        <taxon>Lophotrochozoa</taxon>
        <taxon>Platyhelminthes</taxon>
        <taxon>Monogenea</taxon>
        <taxon>Polyopisthocotylea</taxon>
        <taxon>Polystomatidea</taxon>
        <taxon>Polystomatidae</taxon>
        <taxon>Protopolystoma</taxon>
    </lineage>
</organism>
<sequence length="134" mass="14165">MPNRPGEGYKYSLSDTSKPSTRSTSIFVKLSGQPNAHRLGKDSFYVLMDIGENQADCDVPLARQKGGKTVSGVGPNTFGGNKGPGIRLTQDSPTIGLSGSGIYHCQALISTLTSSPVMTTVQGPESYSTLRLVK</sequence>
<dbReference type="AlphaFoldDB" id="A0A3S5A4U9"/>